<feature type="region of interest" description="Disordered" evidence="1">
    <location>
        <begin position="575"/>
        <end position="702"/>
    </location>
</feature>
<feature type="compositionally biased region" description="Gly residues" evidence="1">
    <location>
        <begin position="524"/>
        <end position="533"/>
    </location>
</feature>
<feature type="compositionally biased region" description="Gly residues" evidence="1">
    <location>
        <begin position="626"/>
        <end position="640"/>
    </location>
</feature>
<feature type="region of interest" description="Disordered" evidence="1">
    <location>
        <begin position="402"/>
        <end position="562"/>
    </location>
</feature>
<proteinExistence type="predicted"/>
<dbReference type="AlphaFoldDB" id="A0A0N5A006"/>
<feature type="compositionally biased region" description="Low complexity" evidence="1">
    <location>
        <begin position="534"/>
        <end position="559"/>
    </location>
</feature>
<dbReference type="STRING" id="131310.A0A0N5A006"/>
<sequence length="912" mass="92669">MRPGRLGPGEGADEVGARACARAAVARVLDVGDGRRCGPHIVGMQRQAPEVFARCIAGGLELIGQGVVTAEQTRIIAAQSATDGAGQRRHIDDGGRVHRRVGPDHGVGQYQTPFRVGRDDLDGFAVHGGQHVGRADGAAVGHVLGQGGDGDHVHRRAGLGQGQDRADHAGGAGHVHLHIAHIGARFDGDAAGIEGDALAQQGDRAVAGRALTAIAHGQKARRAAGTLADAQQGAHAQALHGGHVQFGDLDPRHAGEGRAGAFDEAFGIDDVGRFVGHVAGPGHGLDQGGAATVMRLGARCVIGDDGQGAGRRAVAAGGDIEVRAIVADAEASRQFRGQIRRQARGQGRQGAGLAVQGAAGDDPGGLNVCGLGRVAQADDQDAVPAADAVQAQRLARLVVEAGGGQGRGDGLARCASRVRGGGAPAQLHPRGRGSGHEPGGGQLAHPRPGATARAAPVHARHAAGGPDARRRAAGHGGDRGDDPAAPGGGRGDRDRPGSAGRHHAPDPGDPVAGDAAGVFPTGQPGSGGAGGHQSGAVQPGRGRAGRGAAFRFGPLAGAGEPLPDARRLHARLHPRHARPAGFEDARGPEARPSGRRAAGMGGLVRRRRGGARRRRPAAAPDRRQSGDGGGGGARRSGRGPGVAHPLRPRDRTRPAEVHAAHTAHAAHVGGATGRGLLRRVSNHGFGGDHQASDRGRGLQSRTGHLGRVDHAHLDHVAVLFGLGVEAERGVGRVHDLADHDRTFDARVLGDLTDRSLQGAAHDVDAGVLIGVDALQIDQLLGGLQQGHAAARDHAFFNGCTGGVQGVVDAVLLFLHFDFGRAADADHGNAAGQLGQALLQLFTVVVRGGFLDLLLDLADAGLDAVLLARTFDDGGVVLGDGDLLGLAQHVQGDGFQLDAQVFRDDLAARQDGD</sequence>
<evidence type="ECO:0000256" key="1">
    <source>
        <dbReference type="SAM" id="MobiDB-lite"/>
    </source>
</evidence>
<reference evidence="3" key="1">
    <citation type="submission" date="2017-02" db="UniProtKB">
        <authorList>
            <consortium name="WormBaseParasite"/>
        </authorList>
    </citation>
    <scope>IDENTIFICATION</scope>
</reference>
<accession>A0A0N5A006</accession>
<feature type="compositionally biased region" description="Low complexity" evidence="1">
    <location>
        <begin position="448"/>
        <end position="466"/>
    </location>
</feature>
<dbReference type="AntiFam" id="ANF00222">
    <property type="entry name" value="Shadow ORF (opposite groL1)"/>
</dbReference>
<evidence type="ECO:0000313" key="3">
    <source>
        <dbReference type="WBParaSite" id="PTRK_0001462500.1"/>
    </source>
</evidence>
<dbReference type="Proteomes" id="UP000038045">
    <property type="component" value="Unplaced"/>
</dbReference>
<feature type="compositionally biased region" description="Basic and acidic residues" evidence="1">
    <location>
        <begin position="647"/>
        <end position="659"/>
    </location>
</feature>
<organism evidence="2 3">
    <name type="scientific">Parastrongyloides trichosuri</name>
    <name type="common">Possum-specific nematode worm</name>
    <dbReference type="NCBI Taxonomy" id="131310"/>
    <lineage>
        <taxon>Eukaryota</taxon>
        <taxon>Metazoa</taxon>
        <taxon>Ecdysozoa</taxon>
        <taxon>Nematoda</taxon>
        <taxon>Chromadorea</taxon>
        <taxon>Rhabditida</taxon>
        <taxon>Tylenchina</taxon>
        <taxon>Panagrolaimomorpha</taxon>
        <taxon>Strongyloidoidea</taxon>
        <taxon>Strongyloididae</taxon>
        <taxon>Parastrongyloides</taxon>
    </lineage>
</organism>
<feature type="region of interest" description="Disordered" evidence="1">
    <location>
        <begin position="85"/>
        <end position="109"/>
    </location>
</feature>
<feature type="compositionally biased region" description="Low complexity" evidence="1">
    <location>
        <begin position="660"/>
        <end position="669"/>
    </location>
</feature>
<keyword evidence="2" id="KW-1185">Reference proteome</keyword>
<protein>
    <submittedName>
        <fullName evidence="3">PE-PGRS family protein</fullName>
    </submittedName>
</protein>
<name>A0A0N5A006_PARTI</name>
<feature type="compositionally biased region" description="Basic residues" evidence="1">
    <location>
        <begin position="604"/>
        <end position="616"/>
    </location>
</feature>
<evidence type="ECO:0000313" key="2">
    <source>
        <dbReference type="Proteomes" id="UP000038045"/>
    </source>
</evidence>
<dbReference type="WBParaSite" id="PTRK_0001462500.1">
    <property type="protein sequence ID" value="PTRK_0001462500.1"/>
    <property type="gene ID" value="PTRK_0001462500"/>
</dbReference>